<evidence type="ECO:0000259" key="1">
    <source>
        <dbReference type="Pfam" id="PF14534"/>
    </source>
</evidence>
<keyword evidence="3" id="KW-1185">Reference proteome</keyword>
<name>A0ABS8YSF1_9RHOB</name>
<dbReference type="InterPro" id="IPR027843">
    <property type="entry name" value="DUF4440"/>
</dbReference>
<dbReference type="Proteomes" id="UP001521181">
    <property type="component" value="Unassembled WGS sequence"/>
</dbReference>
<gene>
    <name evidence="2" type="ORF">LZA78_02610</name>
</gene>
<dbReference type="InterPro" id="IPR032710">
    <property type="entry name" value="NTF2-like_dom_sf"/>
</dbReference>
<organism evidence="2 3">
    <name type="scientific">Rhodobacter flavimaris</name>
    <dbReference type="NCBI Taxonomy" id="2907145"/>
    <lineage>
        <taxon>Bacteria</taxon>
        <taxon>Pseudomonadati</taxon>
        <taxon>Pseudomonadota</taxon>
        <taxon>Alphaproteobacteria</taxon>
        <taxon>Rhodobacterales</taxon>
        <taxon>Rhodobacter group</taxon>
        <taxon>Rhodobacter</taxon>
    </lineage>
</organism>
<evidence type="ECO:0000313" key="3">
    <source>
        <dbReference type="Proteomes" id="UP001521181"/>
    </source>
</evidence>
<reference evidence="2 3" key="1">
    <citation type="submission" date="2021-12" db="EMBL/GenBank/DDBJ databases">
        <title>Sinirhodobacter sp. WL0062 is a bacterium isolated from seawater.</title>
        <authorList>
            <person name="Wang L."/>
            <person name="He W."/>
            <person name="Zhang D.-F."/>
        </authorList>
    </citation>
    <scope>NUCLEOTIDE SEQUENCE [LARGE SCALE GENOMIC DNA]</scope>
    <source>
        <strain evidence="2 3">WL0062</strain>
    </source>
</reference>
<dbReference type="EMBL" id="JAJUOS010000001">
    <property type="protein sequence ID" value="MCE5972383.1"/>
    <property type="molecule type" value="Genomic_DNA"/>
</dbReference>
<evidence type="ECO:0000313" key="2">
    <source>
        <dbReference type="EMBL" id="MCE5972383.1"/>
    </source>
</evidence>
<dbReference type="SUPFAM" id="SSF54427">
    <property type="entry name" value="NTF2-like"/>
    <property type="match status" value="1"/>
</dbReference>
<proteinExistence type="predicted"/>
<sequence length="110" mass="12178">MSMFEKVAKATEERDANAYAELLAENFVFVRHQNGTQMNKSETVAMLERMMSSGGANMGQRRCVYENGDILVLHSINDYPDGTREAVLSAYSLKDGKILRLETGATALPT</sequence>
<accession>A0ABS8YSF1</accession>
<comment type="caution">
    <text evidence="2">The sequence shown here is derived from an EMBL/GenBank/DDBJ whole genome shotgun (WGS) entry which is preliminary data.</text>
</comment>
<dbReference type="Pfam" id="PF14534">
    <property type="entry name" value="DUF4440"/>
    <property type="match status" value="1"/>
</dbReference>
<dbReference type="RefSeq" id="WP_233675386.1">
    <property type="nucleotide sequence ID" value="NZ_JAJUOS010000001.1"/>
</dbReference>
<protein>
    <submittedName>
        <fullName evidence="2">Nuclear transport factor 2 family protein</fullName>
    </submittedName>
</protein>
<feature type="domain" description="DUF4440" evidence="1">
    <location>
        <begin position="3"/>
        <end position="73"/>
    </location>
</feature>
<dbReference type="Gene3D" id="3.10.450.50">
    <property type="match status" value="1"/>
</dbReference>